<comment type="similarity">
    <text evidence="2">Belongs to the paxM FAD-dependent monooxygenase family.</text>
</comment>
<evidence type="ECO:0000256" key="2">
    <source>
        <dbReference type="ARBA" id="ARBA00007992"/>
    </source>
</evidence>
<dbReference type="EMBL" id="MU864605">
    <property type="protein sequence ID" value="KAK4182844.1"/>
    <property type="molecule type" value="Genomic_DNA"/>
</dbReference>
<dbReference type="AlphaFoldDB" id="A0AAN7ADS0"/>
<keyword evidence="4" id="KW-0274">FAD</keyword>
<dbReference type="GO" id="GO:0071949">
    <property type="term" value="F:FAD binding"/>
    <property type="evidence" value="ECO:0007669"/>
    <property type="project" value="InterPro"/>
</dbReference>
<evidence type="ECO:0000313" key="7">
    <source>
        <dbReference type="EMBL" id="KAK4182844.1"/>
    </source>
</evidence>
<evidence type="ECO:0000313" key="8">
    <source>
        <dbReference type="Proteomes" id="UP001302126"/>
    </source>
</evidence>
<keyword evidence="5" id="KW-0560">Oxidoreductase</keyword>
<dbReference type="InterPro" id="IPR002938">
    <property type="entry name" value="FAD-bd"/>
</dbReference>
<dbReference type="InterPro" id="IPR050562">
    <property type="entry name" value="FAD_mOase_fung"/>
</dbReference>
<keyword evidence="8" id="KW-1185">Reference proteome</keyword>
<feature type="domain" description="FAD-binding" evidence="6">
    <location>
        <begin position="8"/>
        <end position="337"/>
    </location>
</feature>
<dbReference type="InterPro" id="IPR036188">
    <property type="entry name" value="FAD/NAD-bd_sf"/>
</dbReference>
<dbReference type="PRINTS" id="PR00420">
    <property type="entry name" value="RNGMNOXGNASE"/>
</dbReference>
<dbReference type="SUPFAM" id="SSF51905">
    <property type="entry name" value="FAD/NAD(P)-binding domain"/>
    <property type="match status" value="1"/>
</dbReference>
<dbReference type="Proteomes" id="UP001302126">
    <property type="component" value="Unassembled WGS sequence"/>
</dbReference>
<dbReference type="Pfam" id="PF01494">
    <property type="entry name" value="FAD_binding_3"/>
    <property type="match status" value="1"/>
</dbReference>
<gene>
    <name evidence="7" type="ORF">QBC35DRAFT_467784</name>
</gene>
<comment type="cofactor">
    <cofactor evidence="1">
        <name>FAD</name>
        <dbReference type="ChEBI" id="CHEBI:57692"/>
    </cofactor>
</comment>
<evidence type="ECO:0000259" key="6">
    <source>
        <dbReference type="Pfam" id="PF01494"/>
    </source>
</evidence>
<keyword evidence="3" id="KW-0285">Flavoprotein</keyword>
<dbReference type="GO" id="GO:0004497">
    <property type="term" value="F:monooxygenase activity"/>
    <property type="evidence" value="ECO:0007669"/>
    <property type="project" value="InterPro"/>
</dbReference>
<protein>
    <recommendedName>
        <fullName evidence="6">FAD-binding domain-containing protein</fullName>
    </recommendedName>
</protein>
<reference evidence="7" key="2">
    <citation type="submission" date="2023-05" db="EMBL/GenBank/DDBJ databases">
        <authorList>
            <consortium name="Lawrence Berkeley National Laboratory"/>
            <person name="Steindorff A."/>
            <person name="Hensen N."/>
            <person name="Bonometti L."/>
            <person name="Westerberg I."/>
            <person name="Brannstrom I.O."/>
            <person name="Guillou S."/>
            <person name="Cros-Aarteil S."/>
            <person name="Calhoun S."/>
            <person name="Haridas S."/>
            <person name="Kuo A."/>
            <person name="Mondo S."/>
            <person name="Pangilinan J."/>
            <person name="Riley R."/>
            <person name="Labutti K."/>
            <person name="Andreopoulos B."/>
            <person name="Lipzen A."/>
            <person name="Chen C."/>
            <person name="Yanf M."/>
            <person name="Daum C."/>
            <person name="Ng V."/>
            <person name="Clum A."/>
            <person name="Ohm R."/>
            <person name="Martin F."/>
            <person name="Silar P."/>
            <person name="Natvig D."/>
            <person name="Lalanne C."/>
            <person name="Gautier V."/>
            <person name="Ament-Velasquez S.L."/>
            <person name="Kruys A."/>
            <person name="Hutchinson M.I."/>
            <person name="Powell A.J."/>
            <person name="Barry K."/>
            <person name="Miller A.N."/>
            <person name="Grigoriev I.V."/>
            <person name="Debuchy R."/>
            <person name="Gladieux P."/>
            <person name="Thoren M.H."/>
            <person name="Johannesson H."/>
        </authorList>
    </citation>
    <scope>NUCLEOTIDE SEQUENCE</scope>
    <source>
        <strain evidence="7">PSN309</strain>
    </source>
</reference>
<dbReference type="PANTHER" id="PTHR47356:SF2">
    <property type="entry name" value="FAD-BINDING DOMAIN-CONTAINING PROTEIN-RELATED"/>
    <property type="match status" value="1"/>
</dbReference>
<organism evidence="7 8">
    <name type="scientific">Podospora australis</name>
    <dbReference type="NCBI Taxonomy" id="1536484"/>
    <lineage>
        <taxon>Eukaryota</taxon>
        <taxon>Fungi</taxon>
        <taxon>Dikarya</taxon>
        <taxon>Ascomycota</taxon>
        <taxon>Pezizomycotina</taxon>
        <taxon>Sordariomycetes</taxon>
        <taxon>Sordariomycetidae</taxon>
        <taxon>Sordariales</taxon>
        <taxon>Podosporaceae</taxon>
        <taxon>Podospora</taxon>
    </lineage>
</organism>
<proteinExistence type="inferred from homology"/>
<evidence type="ECO:0000256" key="4">
    <source>
        <dbReference type="ARBA" id="ARBA00022827"/>
    </source>
</evidence>
<evidence type="ECO:0000256" key="3">
    <source>
        <dbReference type="ARBA" id="ARBA00022630"/>
    </source>
</evidence>
<evidence type="ECO:0000256" key="1">
    <source>
        <dbReference type="ARBA" id="ARBA00001974"/>
    </source>
</evidence>
<accession>A0AAN7ADS0</accession>
<reference evidence="7" key="1">
    <citation type="journal article" date="2023" name="Mol. Phylogenet. Evol.">
        <title>Genome-scale phylogeny and comparative genomics of the fungal order Sordariales.</title>
        <authorList>
            <person name="Hensen N."/>
            <person name="Bonometti L."/>
            <person name="Westerberg I."/>
            <person name="Brannstrom I.O."/>
            <person name="Guillou S."/>
            <person name="Cros-Aarteil S."/>
            <person name="Calhoun S."/>
            <person name="Haridas S."/>
            <person name="Kuo A."/>
            <person name="Mondo S."/>
            <person name="Pangilinan J."/>
            <person name="Riley R."/>
            <person name="LaButti K."/>
            <person name="Andreopoulos B."/>
            <person name="Lipzen A."/>
            <person name="Chen C."/>
            <person name="Yan M."/>
            <person name="Daum C."/>
            <person name="Ng V."/>
            <person name="Clum A."/>
            <person name="Steindorff A."/>
            <person name="Ohm R.A."/>
            <person name="Martin F."/>
            <person name="Silar P."/>
            <person name="Natvig D.O."/>
            <person name="Lalanne C."/>
            <person name="Gautier V."/>
            <person name="Ament-Velasquez S.L."/>
            <person name="Kruys A."/>
            <person name="Hutchinson M.I."/>
            <person name="Powell A.J."/>
            <person name="Barry K."/>
            <person name="Miller A.N."/>
            <person name="Grigoriev I.V."/>
            <person name="Debuchy R."/>
            <person name="Gladieux P."/>
            <person name="Hiltunen Thoren M."/>
            <person name="Johannesson H."/>
        </authorList>
    </citation>
    <scope>NUCLEOTIDE SEQUENCE</scope>
    <source>
        <strain evidence="7">PSN309</strain>
    </source>
</reference>
<dbReference type="PANTHER" id="PTHR47356">
    <property type="entry name" value="FAD-DEPENDENT MONOOXYGENASE ASQG-RELATED"/>
    <property type="match status" value="1"/>
</dbReference>
<sequence length="446" mass="48886">MMAKSSFSVIVVGGGPVGLTAAHALSKAGIDFTILERRETIIEDIGATIFLWPQGMRIMSQLGVLESLREVAMESQLGTQQEHDGSMFGTINSPEWCHEHFHVWPLTMARADIVKILYNSLPENARSKIHVNKKVASTTSLPASEDDGKRTRVTCADGSTYDGTIVIGADGVHSVVRKSMAGVGPEFPFQAKYRILWFHYPRAPDTAATIVYEVHGKGLMLQILSTETSSFALLYKRLDKPHRGYVRYTSEDMEALVAEAGFLPVGKKGRALRDVWATKTKAGMANLEEGYLKKVYSGGKTVLVGDAAHKVTPHSGLGLNEGVSDVVSLVNELGKAVACSGGAVPGERELELAFERHQKTRMPVIKKGNLISWLSVRQGTFRNKAFWLMGRVILKMPGVDRLVFRKVVIPLIQQGVVLDCVEQEEPFLGKTAWKNPMRNGKGDAKA</sequence>
<name>A0AAN7ADS0_9PEZI</name>
<comment type="caution">
    <text evidence="7">The sequence shown here is derived from an EMBL/GenBank/DDBJ whole genome shotgun (WGS) entry which is preliminary data.</text>
</comment>
<dbReference type="Gene3D" id="3.50.50.60">
    <property type="entry name" value="FAD/NAD(P)-binding domain"/>
    <property type="match status" value="1"/>
</dbReference>
<evidence type="ECO:0000256" key="5">
    <source>
        <dbReference type="ARBA" id="ARBA00023002"/>
    </source>
</evidence>